<evidence type="ECO:0000313" key="12">
    <source>
        <dbReference type="EMBL" id="CAI8619090.1"/>
    </source>
</evidence>
<dbReference type="GO" id="GO:0005525">
    <property type="term" value="F:GTP binding"/>
    <property type="evidence" value="ECO:0007669"/>
    <property type="project" value="UniProtKB-KW"/>
</dbReference>
<dbReference type="InterPro" id="IPR036525">
    <property type="entry name" value="Tubulin/FtsZ_GTPase_sf"/>
</dbReference>
<evidence type="ECO:0000256" key="1">
    <source>
        <dbReference type="ARBA" id="ARBA00009636"/>
    </source>
</evidence>
<dbReference type="SMART" id="SM00864">
    <property type="entry name" value="Tubulin"/>
    <property type="match status" value="1"/>
</dbReference>
<keyword evidence="2" id="KW-0493">Microtubule</keyword>
<keyword evidence="5" id="KW-0460">Magnesium</keyword>
<dbReference type="InterPro" id="IPR003008">
    <property type="entry name" value="Tubulin_FtsZ_GTPase"/>
</dbReference>
<name>A0AAV0ZUF2_VICFA</name>
<sequence>MLQKHNHGRDNPICRNVEELCSLNINHQLLHPEQLINGKEDAANNFARGHNTIGKETVNVCLGRIRKFVNNYTGLQGFLVFNIVGGGTGFGLGSLLPKHLLVDYGEKSKPRFIFYLSPQVSTSVVDPYNNILSTHSLLEHTDVTGLQSSTRNFNKHLDTNGKRHQRQRATGLQYSTTHFHKHLDTNGKRHHR</sequence>
<dbReference type="InterPro" id="IPR002452">
    <property type="entry name" value="Alpha_tubulin"/>
</dbReference>
<evidence type="ECO:0000256" key="4">
    <source>
        <dbReference type="ARBA" id="ARBA00022801"/>
    </source>
</evidence>
<evidence type="ECO:0000259" key="10">
    <source>
        <dbReference type="SMART" id="SM00864"/>
    </source>
</evidence>
<feature type="domain" description="Tubulin/FtsZ GTPase" evidence="10">
    <location>
        <begin position="3"/>
        <end position="176"/>
    </location>
</feature>
<dbReference type="EMBL" id="OX451737">
    <property type="protein sequence ID" value="CAI8600918.1"/>
    <property type="molecule type" value="Genomic_DNA"/>
</dbReference>
<keyword evidence="4" id="KW-0378">Hydrolase</keyword>
<dbReference type="GO" id="GO:0016787">
    <property type="term" value="F:hydrolase activity"/>
    <property type="evidence" value="ECO:0007669"/>
    <property type="project" value="UniProtKB-KW"/>
</dbReference>
<feature type="compositionally biased region" description="Basic and acidic residues" evidence="9">
    <location>
        <begin position="182"/>
        <end position="192"/>
    </location>
</feature>
<dbReference type="Pfam" id="PF00091">
    <property type="entry name" value="Tubulin"/>
    <property type="match status" value="1"/>
</dbReference>
<evidence type="ECO:0000256" key="3">
    <source>
        <dbReference type="ARBA" id="ARBA00022741"/>
    </source>
</evidence>
<keyword evidence="13" id="KW-1185">Reference proteome</keyword>
<evidence type="ECO:0000256" key="6">
    <source>
        <dbReference type="ARBA" id="ARBA00023134"/>
    </source>
</evidence>
<dbReference type="Proteomes" id="UP001157006">
    <property type="component" value="Chromosome 2"/>
</dbReference>
<keyword evidence="3" id="KW-0547">Nucleotide-binding</keyword>
<feature type="region of interest" description="Disordered" evidence="9">
    <location>
        <begin position="157"/>
        <end position="192"/>
    </location>
</feature>
<protein>
    <recommendedName>
        <fullName evidence="10">Tubulin/FtsZ GTPase domain-containing protein</fullName>
    </recommendedName>
</protein>
<dbReference type="GO" id="GO:0007017">
    <property type="term" value="P:microtubule-based process"/>
    <property type="evidence" value="ECO:0007669"/>
    <property type="project" value="InterPro"/>
</dbReference>
<keyword evidence="6" id="KW-0342">GTP-binding</keyword>
<dbReference type="EMBL" id="OX451741">
    <property type="protein sequence ID" value="CAI8619090.1"/>
    <property type="molecule type" value="Genomic_DNA"/>
</dbReference>
<gene>
    <name evidence="11" type="ORF">VFH_II246920</name>
    <name evidence="12" type="ORF">VFH_VI154160</name>
</gene>
<dbReference type="PRINTS" id="PR01162">
    <property type="entry name" value="ALPHATUBULIN"/>
</dbReference>
<evidence type="ECO:0000256" key="7">
    <source>
        <dbReference type="ARBA" id="ARBA00034296"/>
    </source>
</evidence>
<dbReference type="Proteomes" id="UP001157006">
    <property type="component" value="Chromosome 6"/>
</dbReference>
<feature type="compositionally biased region" description="Polar residues" evidence="9">
    <location>
        <begin position="168"/>
        <end position="177"/>
    </location>
</feature>
<evidence type="ECO:0000256" key="5">
    <source>
        <dbReference type="ARBA" id="ARBA00022842"/>
    </source>
</evidence>
<comment type="function">
    <text evidence="7">Tubulin is the major constituent of microtubules, a cylinder consisting of laterally associated linear protofilaments composed of alpha- and beta-tubulin heterodimers. Microtubules grow by the addition of GTP-tubulin dimers to the microtubule end, where a stabilizing cap forms. Below the cap, tubulin dimers are in GDP-bound state, owing to GTPase activity of alpha-tubulin.</text>
</comment>
<dbReference type="PANTHER" id="PTHR11588">
    <property type="entry name" value="TUBULIN"/>
    <property type="match status" value="1"/>
</dbReference>
<evidence type="ECO:0000313" key="11">
    <source>
        <dbReference type="EMBL" id="CAI8600918.1"/>
    </source>
</evidence>
<dbReference type="InterPro" id="IPR000217">
    <property type="entry name" value="Tubulin"/>
</dbReference>
<evidence type="ECO:0000256" key="2">
    <source>
        <dbReference type="ARBA" id="ARBA00022701"/>
    </source>
</evidence>
<evidence type="ECO:0000256" key="8">
    <source>
        <dbReference type="ARBA" id="ARBA00049117"/>
    </source>
</evidence>
<dbReference type="AlphaFoldDB" id="A0AAV0ZUF2"/>
<organism evidence="11 13">
    <name type="scientific">Vicia faba</name>
    <name type="common">Broad bean</name>
    <name type="synonym">Faba vulgaris</name>
    <dbReference type="NCBI Taxonomy" id="3906"/>
    <lineage>
        <taxon>Eukaryota</taxon>
        <taxon>Viridiplantae</taxon>
        <taxon>Streptophyta</taxon>
        <taxon>Embryophyta</taxon>
        <taxon>Tracheophyta</taxon>
        <taxon>Spermatophyta</taxon>
        <taxon>Magnoliopsida</taxon>
        <taxon>eudicotyledons</taxon>
        <taxon>Gunneridae</taxon>
        <taxon>Pentapetalae</taxon>
        <taxon>rosids</taxon>
        <taxon>fabids</taxon>
        <taxon>Fabales</taxon>
        <taxon>Fabaceae</taxon>
        <taxon>Papilionoideae</taxon>
        <taxon>50 kb inversion clade</taxon>
        <taxon>NPAAA clade</taxon>
        <taxon>Hologalegina</taxon>
        <taxon>IRL clade</taxon>
        <taxon>Fabeae</taxon>
        <taxon>Vicia</taxon>
    </lineage>
</organism>
<evidence type="ECO:0000256" key="9">
    <source>
        <dbReference type="SAM" id="MobiDB-lite"/>
    </source>
</evidence>
<dbReference type="PRINTS" id="PR01161">
    <property type="entry name" value="TUBULIN"/>
</dbReference>
<evidence type="ECO:0000313" key="13">
    <source>
        <dbReference type="Proteomes" id="UP001157006"/>
    </source>
</evidence>
<dbReference type="GO" id="GO:0005874">
    <property type="term" value="C:microtubule"/>
    <property type="evidence" value="ECO:0007669"/>
    <property type="project" value="UniProtKB-KW"/>
</dbReference>
<dbReference type="Gene3D" id="3.40.50.1440">
    <property type="entry name" value="Tubulin/FtsZ, GTPase domain"/>
    <property type="match status" value="1"/>
</dbReference>
<dbReference type="GO" id="GO:0005200">
    <property type="term" value="F:structural constituent of cytoskeleton"/>
    <property type="evidence" value="ECO:0007669"/>
    <property type="project" value="InterPro"/>
</dbReference>
<proteinExistence type="inferred from homology"/>
<accession>A0AAV0ZUF2</accession>
<dbReference type="SUPFAM" id="SSF52490">
    <property type="entry name" value="Tubulin nucleotide-binding domain-like"/>
    <property type="match status" value="1"/>
</dbReference>
<comment type="catalytic activity">
    <reaction evidence="8">
        <text>GTP + H2O = GDP + phosphate + H(+)</text>
        <dbReference type="Rhea" id="RHEA:19669"/>
        <dbReference type="ChEBI" id="CHEBI:15377"/>
        <dbReference type="ChEBI" id="CHEBI:15378"/>
        <dbReference type="ChEBI" id="CHEBI:37565"/>
        <dbReference type="ChEBI" id="CHEBI:43474"/>
        <dbReference type="ChEBI" id="CHEBI:58189"/>
    </reaction>
    <physiologicalReaction direction="left-to-right" evidence="8">
        <dbReference type="Rhea" id="RHEA:19670"/>
    </physiologicalReaction>
</comment>
<comment type="similarity">
    <text evidence="1">Belongs to the tubulin family.</text>
</comment>
<reference evidence="11 13" key="1">
    <citation type="submission" date="2023-01" db="EMBL/GenBank/DDBJ databases">
        <authorList>
            <person name="Kreplak J."/>
        </authorList>
    </citation>
    <scope>NUCLEOTIDE SEQUENCE [LARGE SCALE GENOMIC DNA]</scope>
</reference>